<dbReference type="InterPro" id="IPR007711">
    <property type="entry name" value="HigB-1"/>
</dbReference>
<gene>
    <name evidence="1" type="ORF">DLJ53_33955</name>
</gene>
<keyword evidence="2" id="KW-1185">Reference proteome</keyword>
<dbReference type="InterPro" id="IPR035093">
    <property type="entry name" value="RelE/ParE_toxin_dom_sf"/>
</dbReference>
<dbReference type="SUPFAM" id="SSF143011">
    <property type="entry name" value="RelE-like"/>
    <property type="match status" value="1"/>
</dbReference>
<evidence type="ECO:0000313" key="1">
    <source>
        <dbReference type="EMBL" id="RAH95801.1"/>
    </source>
</evidence>
<evidence type="ECO:0000313" key="2">
    <source>
        <dbReference type="Proteomes" id="UP000249590"/>
    </source>
</evidence>
<sequence length="94" mass="10845">MRVRSIRHRGLRRLIEQNDDREIRSDQVRRVRNILSALIAAPDIDGMSGPPGWRIHQLSGDRAGTWSISVSGNWRITFELDGDVLCHLDLEDYH</sequence>
<dbReference type="AlphaFoldDB" id="A0A8B2NJA4"/>
<name>A0A8B2NJA4_9HYPH</name>
<dbReference type="Pfam" id="PF05015">
    <property type="entry name" value="HigB-like_toxin"/>
    <property type="match status" value="1"/>
</dbReference>
<reference evidence="1 2" key="1">
    <citation type="submission" date="2018-05" db="EMBL/GenBank/DDBJ databases">
        <title>Acuticoccus sediminis sp. nov., isolated from deep-sea sediment of Indian Ocean.</title>
        <authorList>
            <person name="Liu X."/>
            <person name="Lai Q."/>
            <person name="Du Y."/>
            <person name="Sun F."/>
            <person name="Zhang X."/>
            <person name="Wang S."/>
            <person name="Shao Z."/>
        </authorList>
    </citation>
    <scope>NUCLEOTIDE SEQUENCE [LARGE SCALE GENOMIC DNA]</scope>
    <source>
        <strain evidence="1 2">PTG4-2</strain>
    </source>
</reference>
<dbReference type="Proteomes" id="UP000249590">
    <property type="component" value="Unassembled WGS sequence"/>
</dbReference>
<dbReference type="OrthoDB" id="9801102at2"/>
<dbReference type="Gene3D" id="3.30.2310.20">
    <property type="entry name" value="RelE-like"/>
    <property type="match status" value="1"/>
</dbReference>
<accession>A0A8B2NJA4</accession>
<proteinExistence type="predicted"/>
<protein>
    <submittedName>
        <fullName evidence="1">Plasmid maintenance system killer</fullName>
    </submittedName>
</protein>
<organism evidence="1 2">
    <name type="scientific">Acuticoccus sediminis</name>
    <dbReference type="NCBI Taxonomy" id="2184697"/>
    <lineage>
        <taxon>Bacteria</taxon>
        <taxon>Pseudomonadati</taxon>
        <taxon>Pseudomonadota</taxon>
        <taxon>Alphaproteobacteria</taxon>
        <taxon>Hyphomicrobiales</taxon>
        <taxon>Amorphaceae</taxon>
        <taxon>Acuticoccus</taxon>
    </lineage>
</organism>
<dbReference type="PANTHER" id="PTHR40266:SF2">
    <property type="entry name" value="TOXIN HIGB-1"/>
    <property type="match status" value="1"/>
</dbReference>
<comment type="caution">
    <text evidence="1">The sequence shown here is derived from an EMBL/GenBank/DDBJ whole genome shotgun (WGS) entry which is preliminary data.</text>
</comment>
<dbReference type="PANTHER" id="PTHR40266">
    <property type="entry name" value="TOXIN HIGB-1"/>
    <property type="match status" value="1"/>
</dbReference>
<dbReference type="EMBL" id="QHHQ01000021">
    <property type="protein sequence ID" value="RAH95801.1"/>
    <property type="molecule type" value="Genomic_DNA"/>
</dbReference>